<gene>
    <name evidence="10" type="ORF">GV832_12590</name>
</gene>
<reference evidence="10" key="1">
    <citation type="submission" date="2020-01" db="EMBL/GenBank/DDBJ databases">
        <authorList>
            <person name="Chen W.-M."/>
        </authorList>
    </citation>
    <scope>NUCLEOTIDE SEQUENCE</scope>
    <source>
        <strain evidence="10">CYK-10</strain>
    </source>
</reference>
<feature type="transmembrane region" description="Helical" evidence="8">
    <location>
        <begin position="12"/>
        <end position="32"/>
    </location>
</feature>
<dbReference type="Pfam" id="PF13231">
    <property type="entry name" value="PMT_2"/>
    <property type="match status" value="1"/>
</dbReference>
<dbReference type="GO" id="GO:0016763">
    <property type="term" value="F:pentosyltransferase activity"/>
    <property type="evidence" value="ECO:0007669"/>
    <property type="project" value="TreeGrafter"/>
</dbReference>
<dbReference type="PANTHER" id="PTHR33908">
    <property type="entry name" value="MANNOSYLTRANSFERASE YKCB-RELATED"/>
    <property type="match status" value="1"/>
</dbReference>
<organism evidence="10 11">
    <name type="scientific">Stagnihabitans tardus</name>
    <dbReference type="NCBI Taxonomy" id="2699202"/>
    <lineage>
        <taxon>Bacteria</taxon>
        <taxon>Pseudomonadati</taxon>
        <taxon>Pseudomonadota</taxon>
        <taxon>Alphaproteobacteria</taxon>
        <taxon>Rhodobacterales</taxon>
        <taxon>Paracoccaceae</taxon>
        <taxon>Stagnihabitans</taxon>
    </lineage>
</organism>
<dbReference type="RefSeq" id="WP_168775240.1">
    <property type="nucleotide sequence ID" value="NZ_JAABNR010000011.1"/>
</dbReference>
<feature type="transmembrane region" description="Helical" evidence="8">
    <location>
        <begin position="296"/>
        <end position="313"/>
    </location>
</feature>
<evidence type="ECO:0000256" key="7">
    <source>
        <dbReference type="ARBA" id="ARBA00023136"/>
    </source>
</evidence>
<comment type="subcellular location">
    <subcellularLocation>
        <location evidence="1">Cell membrane</location>
        <topology evidence="1">Multi-pass membrane protein</topology>
    </subcellularLocation>
</comment>
<feature type="transmembrane region" description="Helical" evidence="8">
    <location>
        <begin position="319"/>
        <end position="340"/>
    </location>
</feature>
<dbReference type="GO" id="GO:0005886">
    <property type="term" value="C:plasma membrane"/>
    <property type="evidence" value="ECO:0007669"/>
    <property type="project" value="UniProtKB-SubCell"/>
</dbReference>
<feature type="transmembrane region" description="Helical" evidence="8">
    <location>
        <begin position="212"/>
        <end position="234"/>
    </location>
</feature>
<dbReference type="InterPro" id="IPR038731">
    <property type="entry name" value="RgtA/B/C-like"/>
</dbReference>
<proteinExistence type="predicted"/>
<feature type="domain" description="Glycosyltransferase RgtA/B/C/D-like" evidence="9">
    <location>
        <begin position="67"/>
        <end position="228"/>
    </location>
</feature>
<dbReference type="PANTHER" id="PTHR33908:SF3">
    <property type="entry name" value="UNDECAPRENYL PHOSPHATE-ALPHA-4-AMINO-4-DEOXY-L-ARABINOSE ARABINOSYL TRANSFERASE"/>
    <property type="match status" value="1"/>
</dbReference>
<evidence type="ECO:0000259" key="9">
    <source>
        <dbReference type="Pfam" id="PF13231"/>
    </source>
</evidence>
<evidence type="ECO:0000313" key="11">
    <source>
        <dbReference type="Proteomes" id="UP001193501"/>
    </source>
</evidence>
<name>A0AAE4Y9A1_9RHOB</name>
<accession>A0AAE4Y9A1</accession>
<evidence type="ECO:0000256" key="8">
    <source>
        <dbReference type="SAM" id="Phobius"/>
    </source>
</evidence>
<feature type="transmembrane region" description="Helical" evidence="8">
    <location>
        <begin position="400"/>
        <end position="420"/>
    </location>
</feature>
<keyword evidence="5 8" id="KW-0812">Transmembrane</keyword>
<feature type="transmembrane region" description="Helical" evidence="8">
    <location>
        <begin position="347"/>
        <end position="368"/>
    </location>
</feature>
<evidence type="ECO:0000256" key="4">
    <source>
        <dbReference type="ARBA" id="ARBA00022679"/>
    </source>
</evidence>
<evidence type="ECO:0000256" key="3">
    <source>
        <dbReference type="ARBA" id="ARBA00022676"/>
    </source>
</evidence>
<keyword evidence="3" id="KW-0328">Glycosyltransferase</keyword>
<keyword evidence="4" id="KW-0808">Transferase</keyword>
<feature type="transmembrane region" description="Helical" evidence="8">
    <location>
        <begin position="116"/>
        <end position="135"/>
    </location>
</feature>
<sequence>MGWLTRQVQAGRGVFLALAVMLACGLPGLFSLPPLDRDEVLFSQASRQMAASGDMIDIRFAEMPRYKKPVGIYWLQVAAAKVTGQPDAIWSYRLVSLLAAMVAVAATHAIGRRLLTAEGALLASVALAASVMLGIEAHLAKTDATLLATVAVSMAVVARAWTGDPGRWRLGFWAALGVSLLVKGPLGPMVVLLALGALSLYGRETRTLRRLWSPWGLALMLVIAVPWYVAISYVSGGEFWSASLGRDMLGKVATAQENHGAPPGSYLAALWLTFWPGSMVLAASLPALWRARRSPVVIFALAWALPTFLVFELTPTKLIHYTLPTWPALALLLGAVASAAKPRWPALLPAFLPLILLAALEVTLRGFGQGLSPLALPGALFIALAALLTVAALRHGTLATTAALALAGFAFNATLFPTLARTTYLWPAPQLAAISAQHPDCAFSVTGFNEPSIVFTTDAKVRLAAPEDLPAILQAPGCQLIAAPSLDTTLPELTRIQGLDLGSGKPIDLGLWLKP</sequence>
<dbReference type="Proteomes" id="UP001193501">
    <property type="component" value="Unassembled WGS sequence"/>
</dbReference>
<protein>
    <submittedName>
        <fullName evidence="10">Phospholipid carrier-dependent glycosyltransferase</fullName>
    </submittedName>
</protein>
<keyword evidence="6 8" id="KW-1133">Transmembrane helix</keyword>
<dbReference type="AlphaFoldDB" id="A0AAE4Y9A1"/>
<feature type="transmembrane region" description="Helical" evidence="8">
    <location>
        <begin position="268"/>
        <end position="289"/>
    </location>
</feature>
<evidence type="ECO:0000256" key="6">
    <source>
        <dbReference type="ARBA" id="ARBA00022989"/>
    </source>
</evidence>
<dbReference type="GO" id="GO:0010041">
    <property type="term" value="P:response to iron(III) ion"/>
    <property type="evidence" value="ECO:0007669"/>
    <property type="project" value="TreeGrafter"/>
</dbReference>
<feature type="transmembrane region" description="Helical" evidence="8">
    <location>
        <begin position="90"/>
        <end position="110"/>
    </location>
</feature>
<keyword evidence="2" id="KW-1003">Cell membrane</keyword>
<feature type="transmembrane region" description="Helical" evidence="8">
    <location>
        <begin position="374"/>
        <end position="393"/>
    </location>
</feature>
<dbReference type="GO" id="GO:0009103">
    <property type="term" value="P:lipopolysaccharide biosynthetic process"/>
    <property type="evidence" value="ECO:0007669"/>
    <property type="project" value="TreeGrafter"/>
</dbReference>
<evidence type="ECO:0000256" key="2">
    <source>
        <dbReference type="ARBA" id="ARBA00022475"/>
    </source>
</evidence>
<evidence type="ECO:0000256" key="1">
    <source>
        <dbReference type="ARBA" id="ARBA00004651"/>
    </source>
</evidence>
<keyword evidence="11" id="KW-1185">Reference proteome</keyword>
<evidence type="ECO:0000256" key="5">
    <source>
        <dbReference type="ARBA" id="ARBA00022692"/>
    </source>
</evidence>
<dbReference type="InterPro" id="IPR050297">
    <property type="entry name" value="LipidA_mod_glycosyltrf_83"/>
</dbReference>
<evidence type="ECO:0000313" key="10">
    <source>
        <dbReference type="EMBL" id="NBZ88422.1"/>
    </source>
</evidence>
<comment type="caution">
    <text evidence="10">The sequence shown here is derived from an EMBL/GenBank/DDBJ whole genome shotgun (WGS) entry which is preliminary data.</text>
</comment>
<dbReference type="PROSITE" id="PS51257">
    <property type="entry name" value="PROKAR_LIPOPROTEIN"/>
    <property type="match status" value="1"/>
</dbReference>
<dbReference type="EMBL" id="JAABNR010000011">
    <property type="protein sequence ID" value="NBZ88422.1"/>
    <property type="molecule type" value="Genomic_DNA"/>
</dbReference>
<feature type="transmembrane region" description="Helical" evidence="8">
    <location>
        <begin position="173"/>
        <end position="200"/>
    </location>
</feature>
<keyword evidence="7 8" id="KW-0472">Membrane</keyword>